<protein>
    <recommendedName>
        <fullName evidence="2">SWIM-type domain-containing protein</fullName>
    </recommendedName>
</protein>
<dbReference type="PROSITE" id="PS50966">
    <property type="entry name" value="ZF_SWIM"/>
    <property type="match status" value="1"/>
</dbReference>
<feature type="domain" description="SWIM-type" evidence="2">
    <location>
        <begin position="49"/>
        <end position="86"/>
    </location>
</feature>
<keyword evidence="1" id="KW-0863">Zinc-finger</keyword>
<dbReference type="InterPro" id="IPR007527">
    <property type="entry name" value="Znf_SWIM"/>
</dbReference>
<keyword evidence="4" id="KW-1185">Reference proteome</keyword>
<name>A0A2T2YB37_9BACT</name>
<organism evidence="3 4">
    <name type="scientific">Adhaeribacter arboris</name>
    <dbReference type="NCBI Taxonomy" id="2072846"/>
    <lineage>
        <taxon>Bacteria</taxon>
        <taxon>Pseudomonadati</taxon>
        <taxon>Bacteroidota</taxon>
        <taxon>Cytophagia</taxon>
        <taxon>Cytophagales</taxon>
        <taxon>Hymenobacteraceae</taxon>
        <taxon>Adhaeribacter</taxon>
    </lineage>
</organism>
<sequence length="580" mass="67586">MLTLQNFETQVSPAILQRGKQYYSDKAITWLEEIEENKWQAEVEGTAIYQVNITLINQSEIRNYRCDCPYDGNTCKHAVAVFFALLAEIKKPNREPFRAKAKKDIFQSLLQSIKLAEFQEFIRRYAAKDKNFKTEFELYFAAKDSRIDVAQKYEDLIQKLIRKHSDHGFIDYRAANSLAKEVNKLLENSQDFIQQRNFRDAFMLATVVLKAMLKVATESDDSSGNLGGTIAHAIELLETISTSAAARELKEQVFLFLQEELSHKVYFNYGDYGYNLMEVFQNLAIELNKTAVYLNFIDAQLPRLNGFYDNFRKDYFQQQKIAFLKAIGQAKEAEELIQQNLTIVEVRQGEVEKAIAKKDYKAAKILIADGIALAESKNHPGTVAAWQKELLRIAVSEKNLAAIRHFTRHFAYNRGFDITYYKQWKETFRTTEWPVVIEKYIQETTAQLMPKWESNKGNYWNSKHPPLLHYLGPVFIQEQYWDRLLALVQREQDLKTTLKYHSYLAPRYPAELLEIYLPAFEQYGQQANGRGEYTDLTAKMKKVMQDIPAGKERIQNIARNLREQFPRRPAMLEELNKILK</sequence>
<evidence type="ECO:0000256" key="1">
    <source>
        <dbReference type="PROSITE-ProRule" id="PRU00325"/>
    </source>
</evidence>
<proteinExistence type="predicted"/>
<dbReference type="Pfam" id="PF04434">
    <property type="entry name" value="SWIM"/>
    <property type="match status" value="1"/>
</dbReference>
<evidence type="ECO:0000313" key="3">
    <source>
        <dbReference type="EMBL" id="PSR52727.1"/>
    </source>
</evidence>
<keyword evidence="1" id="KW-0862">Zinc</keyword>
<comment type="caution">
    <text evidence="3">The sequence shown here is derived from an EMBL/GenBank/DDBJ whole genome shotgun (WGS) entry which is preliminary data.</text>
</comment>
<dbReference type="Proteomes" id="UP000240357">
    <property type="component" value="Unassembled WGS sequence"/>
</dbReference>
<dbReference type="GO" id="GO:0008270">
    <property type="term" value="F:zinc ion binding"/>
    <property type="evidence" value="ECO:0007669"/>
    <property type="project" value="UniProtKB-KW"/>
</dbReference>
<dbReference type="AlphaFoldDB" id="A0A2T2YB37"/>
<keyword evidence="1" id="KW-0479">Metal-binding</keyword>
<gene>
    <name evidence="3" type="ORF">AHMF7605_03900</name>
</gene>
<dbReference type="OrthoDB" id="9760715at2"/>
<evidence type="ECO:0000259" key="2">
    <source>
        <dbReference type="PROSITE" id="PS50966"/>
    </source>
</evidence>
<dbReference type="RefSeq" id="WP_106926638.1">
    <property type="nucleotide sequence ID" value="NZ_PYFT01000001.1"/>
</dbReference>
<dbReference type="EMBL" id="PYFT01000001">
    <property type="protein sequence ID" value="PSR52727.1"/>
    <property type="molecule type" value="Genomic_DNA"/>
</dbReference>
<reference evidence="3 4" key="1">
    <citation type="submission" date="2018-03" db="EMBL/GenBank/DDBJ databases">
        <title>Adhaeribacter sp. HMF7605 Genome sequencing and assembly.</title>
        <authorList>
            <person name="Kang H."/>
            <person name="Kang J."/>
            <person name="Cha I."/>
            <person name="Kim H."/>
            <person name="Joh K."/>
        </authorList>
    </citation>
    <scope>NUCLEOTIDE SEQUENCE [LARGE SCALE GENOMIC DNA]</scope>
    <source>
        <strain evidence="3 4">HMF7605</strain>
    </source>
</reference>
<evidence type="ECO:0000313" key="4">
    <source>
        <dbReference type="Proteomes" id="UP000240357"/>
    </source>
</evidence>
<accession>A0A2T2YB37</accession>